<dbReference type="OrthoDB" id="4166992at2"/>
<keyword evidence="1" id="KW-0812">Transmembrane</keyword>
<keyword evidence="1" id="KW-1133">Transmembrane helix</keyword>
<keyword evidence="3" id="KW-1185">Reference proteome</keyword>
<dbReference type="EMBL" id="JXZB01000002">
    <property type="protein sequence ID" value="KIQ65205.1"/>
    <property type="molecule type" value="Genomic_DNA"/>
</dbReference>
<protein>
    <submittedName>
        <fullName evidence="2">Uncharacterized protein</fullName>
    </submittedName>
</protein>
<proteinExistence type="predicted"/>
<organism evidence="2 3">
    <name type="scientific">Kitasatospora griseola</name>
    <name type="common">Streptomyces griseolosporeus</name>
    <dbReference type="NCBI Taxonomy" id="2064"/>
    <lineage>
        <taxon>Bacteria</taxon>
        <taxon>Bacillati</taxon>
        <taxon>Actinomycetota</taxon>
        <taxon>Actinomycetes</taxon>
        <taxon>Kitasatosporales</taxon>
        <taxon>Streptomycetaceae</taxon>
        <taxon>Kitasatospora</taxon>
    </lineage>
</organism>
<dbReference type="STRING" id="2064.TR51_14595"/>
<reference evidence="2 3" key="1">
    <citation type="submission" date="2015-02" db="EMBL/GenBank/DDBJ databases">
        <title>Draft genome sequence of Kitasatospora griseola MF730-N6, a bafilomycin, terpentecin and satosporin producer.</title>
        <authorList>
            <person name="Arens J.C."/>
            <person name="Haltli B."/>
            <person name="Kerr R.G."/>
        </authorList>
    </citation>
    <scope>NUCLEOTIDE SEQUENCE [LARGE SCALE GENOMIC DNA]</scope>
    <source>
        <strain evidence="2 3">MF730-N6</strain>
    </source>
</reference>
<dbReference type="AlphaFoldDB" id="A0A0D0NAI6"/>
<feature type="transmembrane region" description="Helical" evidence="1">
    <location>
        <begin position="12"/>
        <end position="33"/>
    </location>
</feature>
<gene>
    <name evidence="2" type="ORF">TR51_14595</name>
</gene>
<keyword evidence="1" id="KW-0472">Membrane</keyword>
<evidence type="ECO:0000313" key="2">
    <source>
        <dbReference type="EMBL" id="KIQ65205.1"/>
    </source>
</evidence>
<comment type="caution">
    <text evidence="2">The sequence shown here is derived from an EMBL/GenBank/DDBJ whole genome shotgun (WGS) entry which is preliminary data.</text>
</comment>
<name>A0A0D0NAI6_KITGR</name>
<evidence type="ECO:0000256" key="1">
    <source>
        <dbReference type="SAM" id="Phobius"/>
    </source>
</evidence>
<accession>A0A0D0NAI6</accession>
<dbReference type="Proteomes" id="UP000032066">
    <property type="component" value="Unassembled WGS sequence"/>
</dbReference>
<evidence type="ECO:0000313" key="3">
    <source>
        <dbReference type="Proteomes" id="UP000032066"/>
    </source>
</evidence>
<dbReference type="PATRIC" id="fig|2064.6.peg.3143"/>
<sequence>MESEQRVVRRNTLLSRLLNTSAAVALALLAYSVVHDNLSDHLQNTWPWRLKLLDIQSATTAALAALGASLARAQYARTVRPALGHSGRAVDGMAPRGQRAWACHLTNAAQDVAVISEISYLVTFRPPADGAPPRAPGAWGPALHAIAELAAAGLEQRKDFMLVVLTSGVPLPAQGRRFLGWFTEHAMQVVDEVYIRVQVVDRVGDTHERTIACLKAADRAPAHPDPELS</sequence>